<feature type="compositionally biased region" description="Low complexity" evidence="1">
    <location>
        <begin position="15"/>
        <end position="28"/>
    </location>
</feature>
<dbReference type="EMBL" id="OX459952">
    <property type="protein sequence ID" value="CAI9158188.1"/>
    <property type="molecule type" value="Genomic_DNA"/>
</dbReference>
<feature type="region of interest" description="Disordered" evidence="1">
    <location>
        <begin position="80"/>
        <end position="99"/>
    </location>
</feature>
<reference evidence="2" key="1">
    <citation type="submission" date="2023-04" db="EMBL/GenBank/DDBJ databases">
        <authorList>
            <consortium name="ELIXIR-Norway"/>
        </authorList>
    </citation>
    <scope>NUCLEOTIDE SEQUENCE [LARGE SCALE GENOMIC DNA]</scope>
</reference>
<sequence length="171" mass="18082">MAAAGLPRRPSRVGPAATAAACTAVPAVRHSRRLSTSRPEPGVSDAGSRARSRWSPRLYYETRAPHAYRQRRPLSCTRCALPGSSPARQSSAEPAGLQCSETPVWPPELIARAAAVMGLGRGPCWRWRAPGSDKTSMGPATHAPASGRGQITLRRLHPALGSGFSADTRAP</sequence>
<feature type="region of interest" description="Disordered" evidence="1">
    <location>
        <begin position="131"/>
        <end position="150"/>
    </location>
</feature>
<dbReference type="Proteomes" id="UP001176941">
    <property type="component" value="Chromosome 16"/>
</dbReference>
<accession>A0ABN8Y9D9</accession>
<evidence type="ECO:0000313" key="3">
    <source>
        <dbReference type="Proteomes" id="UP001176941"/>
    </source>
</evidence>
<proteinExistence type="predicted"/>
<protein>
    <submittedName>
        <fullName evidence="2">Uncharacterized protein</fullName>
    </submittedName>
</protein>
<evidence type="ECO:0000256" key="1">
    <source>
        <dbReference type="SAM" id="MobiDB-lite"/>
    </source>
</evidence>
<feature type="region of interest" description="Disordered" evidence="1">
    <location>
        <begin position="1"/>
        <end position="52"/>
    </location>
</feature>
<name>A0ABN8Y9D9_RANTA</name>
<organism evidence="2 3">
    <name type="scientific">Rangifer tarandus platyrhynchus</name>
    <name type="common">Svalbard reindeer</name>
    <dbReference type="NCBI Taxonomy" id="3082113"/>
    <lineage>
        <taxon>Eukaryota</taxon>
        <taxon>Metazoa</taxon>
        <taxon>Chordata</taxon>
        <taxon>Craniata</taxon>
        <taxon>Vertebrata</taxon>
        <taxon>Euteleostomi</taxon>
        <taxon>Mammalia</taxon>
        <taxon>Eutheria</taxon>
        <taxon>Laurasiatheria</taxon>
        <taxon>Artiodactyla</taxon>
        <taxon>Ruminantia</taxon>
        <taxon>Pecora</taxon>
        <taxon>Cervidae</taxon>
        <taxon>Odocoileinae</taxon>
        <taxon>Rangifer</taxon>
    </lineage>
</organism>
<evidence type="ECO:0000313" key="2">
    <source>
        <dbReference type="EMBL" id="CAI9158188.1"/>
    </source>
</evidence>
<keyword evidence="3" id="KW-1185">Reference proteome</keyword>
<gene>
    <name evidence="2" type="ORF">MRATA1EN1_LOCUS7150</name>
</gene>